<feature type="binding site" evidence="17">
    <location>
        <position position="389"/>
    </location>
    <ligand>
        <name>(6S)-NADPHX</name>
        <dbReference type="ChEBI" id="CHEBI:64076"/>
    </ligand>
</feature>
<dbReference type="EC" id="5.1.99.6" evidence="19"/>
<evidence type="ECO:0000256" key="1">
    <source>
        <dbReference type="ARBA" id="ARBA00000013"/>
    </source>
</evidence>
<feature type="binding site" evidence="17">
    <location>
        <position position="455"/>
    </location>
    <ligand>
        <name>AMP</name>
        <dbReference type="ChEBI" id="CHEBI:456215"/>
    </ligand>
</feature>
<comment type="similarity">
    <text evidence="3 19">In the N-terminal section; belongs to the NnrE/AIBP family.</text>
</comment>
<keyword evidence="6 17" id="KW-0547">Nucleotide-binding</keyword>
<comment type="similarity">
    <text evidence="4 19">In the C-terminal section; belongs to the NnrD/CARKD family.</text>
</comment>
<evidence type="ECO:0000256" key="16">
    <source>
        <dbReference type="ARBA" id="ARBA00049209"/>
    </source>
</evidence>
<keyword evidence="9 18" id="KW-0630">Potassium</keyword>
<organism evidence="22 23">
    <name type="scientific">Bacillus thermotolerans</name>
    <name type="common">Quasibacillus thermotolerans</name>
    <dbReference type="NCBI Taxonomy" id="1221996"/>
    <lineage>
        <taxon>Bacteria</taxon>
        <taxon>Bacillati</taxon>
        <taxon>Bacillota</taxon>
        <taxon>Bacilli</taxon>
        <taxon>Bacillales</taxon>
        <taxon>Bacillaceae</taxon>
        <taxon>Bacillus</taxon>
    </lineage>
</organism>
<feature type="binding site" evidence="18">
    <location>
        <position position="164"/>
    </location>
    <ligand>
        <name>(6S)-NADPHX</name>
        <dbReference type="ChEBI" id="CHEBI:64076"/>
    </ligand>
</feature>
<feature type="binding site" evidence="18">
    <location>
        <position position="59"/>
    </location>
    <ligand>
        <name>K(+)</name>
        <dbReference type="ChEBI" id="CHEBI:29103"/>
    </ligand>
</feature>
<dbReference type="InterPro" id="IPR000631">
    <property type="entry name" value="CARKD"/>
</dbReference>
<keyword evidence="5 18" id="KW-0479">Metal-binding</keyword>
<feature type="domain" description="YjeF C-terminal" evidence="20">
    <location>
        <begin position="232"/>
        <end position="515"/>
    </location>
</feature>
<evidence type="ECO:0000256" key="19">
    <source>
        <dbReference type="PIRNR" id="PIRNR017184"/>
    </source>
</evidence>
<comment type="catalytic activity">
    <reaction evidence="15 17 19">
        <text>(6S)-NADHX + ADP = AMP + phosphate + NADH + H(+)</text>
        <dbReference type="Rhea" id="RHEA:32223"/>
        <dbReference type="ChEBI" id="CHEBI:15378"/>
        <dbReference type="ChEBI" id="CHEBI:43474"/>
        <dbReference type="ChEBI" id="CHEBI:57945"/>
        <dbReference type="ChEBI" id="CHEBI:64074"/>
        <dbReference type="ChEBI" id="CHEBI:456215"/>
        <dbReference type="ChEBI" id="CHEBI:456216"/>
        <dbReference type="EC" id="4.2.1.136"/>
    </reaction>
</comment>
<comment type="cofactor">
    <cofactor evidence="18 19">
        <name>K(+)</name>
        <dbReference type="ChEBI" id="CHEBI:29103"/>
    </cofactor>
    <text evidence="18 19">Binds 1 potassium ion per subunit.</text>
</comment>
<feature type="binding site" evidence="18">
    <location>
        <position position="129"/>
    </location>
    <ligand>
        <name>K(+)</name>
        <dbReference type="ChEBI" id="CHEBI:29103"/>
    </ligand>
</feature>
<dbReference type="SUPFAM" id="SSF64153">
    <property type="entry name" value="YjeF N-terminal domain-like"/>
    <property type="match status" value="1"/>
</dbReference>
<feature type="binding site" evidence="17">
    <location>
        <begin position="426"/>
        <end position="430"/>
    </location>
    <ligand>
        <name>AMP</name>
        <dbReference type="ChEBI" id="CHEBI:456215"/>
    </ligand>
</feature>
<dbReference type="CDD" id="cd01171">
    <property type="entry name" value="YXKO-related"/>
    <property type="match status" value="1"/>
</dbReference>
<dbReference type="PROSITE" id="PS51385">
    <property type="entry name" value="YJEF_N"/>
    <property type="match status" value="1"/>
</dbReference>
<dbReference type="GO" id="GO:0052856">
    <property type="term" value="F:NAD(P)HX epimerase activity"/>
    <property type="evidence" value="ECO:0007669"/>
    <property type="project" value="UniProtKB-UniRule"/>
</dbReference>
<comment type="caution">
    <text evidence="18">Lacks conserved residue(s) required for the propagation of feature annotation.</text>
</comment>
<dbReference type="EMBL" id="JWIR02000033">
    <property type="protein sequence ID" value="KKB40117.1"/>
    <property type="molecule type" value="Genomic_DNA"/>
</dbReference>
<evidence type="ECO:0000256" key="3">
    <source>
        <dbReference type="ARBA" id="ARBA00006001"/>
    </source>
</evidence>
<comment type="similarity">
    <text evidence="18">Belongs to the NnrE/AIBP family.</text>
</comment>
<dbReference type="PROSITE" id="PS01050">
    <property type="entry name" value="YJEF_C_2"/>
    <property type="match status" value="1"/>
</dbReference>
<protein>
    <recommendedName>
        <fullName evidence="19">Bifunctional NAD(P)H-hydrate repair enzyme</fullName>
    </recommendedName>
    <alternativeName>
        <fullName evidence="19">Nicotinamide nucleotide repair protein</fullName>
    </alternativeName>
    <domain>
        <recommendedName>
            <fullName evidence="19">ADP-dependent (S)-NAD(P)H-hydrate dehydratase</fullName>
            <ecNumber evidence="19">4.2.1.136</ecNumber>
        </recommendedName>
        <alternativeName>
            <fullName evidence="19">ADP-dependent NAD(P)HX dehydratase</fullName>
        </alternativeName>
    </domain>
    <domain>
        <recommendedName>
            <fullName evidence="19">NAD(P)H-hydrate epimerase</fullName>
            <ecNumber evidence="19">5.1.99.6</ecNumber>
        </recommendedName>
    </domain>
</protein>
<dbReference type="InterPro" id="IPR017953">
    <property type="entry name" value="Carbohydrate_kinase_pred_CS"/>
</dbReference>
<evidence type="ECO:0000256" key="18">
    <source>
        <dbReference type="HAMAP-Rule" id="MF_01966"/>
    </source>
</evidence>
<evidence type="ECO:0000256" key="7">
    <source>
        <dbReference type="ARBA" id="ARBA00022840"/>
    </source>
</evidence>
<dbReference type="Pfam" id="PF03853">
    <property type="entry name" value="YjeF_N"/>
    <property type="match status" value="1"/>
</dbReference>
<keyword evidence="8 17" id="KW-0521">NADP</keyword>
<evidence type="ECO:0000256" key="11">
    <source>
        <dbReference type="ARBA" id="ARBA00023235"/>
    </source>
</evidence>
<keyword evidence="12 17" id="KW-0456">Lyase</keyword>
<dbReference type="HAMAP" id="MF_01965">
    <property type="entry name" value="NADHX_dehydratase"/>
    <property type="match status" value="1"/>
</dbReference>
<dbReference type="PIRSF" id="PIRSF017184">
    <property type="entry name" value="Nnr"/>
    <property type="match status" value="1"/>
</dbReference>
<dbReference type="GO" id="GO:0005524">
    <property type="term" value="F:ATP binding"/>
    <property type="evidence" value="ECO:0007669"/>
    <property type="project" value="UniProtKB-UniRule"/>
</dbReference>
<dbReference type="InterPro" id="IPR036652">
    <property type="entry name" value="YjeF_N_dom_sf"/>
</dbReference>
<dbReference type="Pfam" id="PF01256">
    <property type="entry name" value="Carb_kinase"/>
    <property type="match status" value="1"/>
</dbReference>
<comment type="function">
    <text evidence="17">Catalyzes the dehydration of the S-form of NAD(P)HX at the expense of ADP, which is converted to AMP. Together with NAD(P)HX epimerase, which catalyzes the epimerization of the S- and R-forms, the enzyme allows the repair of both epimers of NAD(P)HX, a damaged form of NAD(P)H that is a result of enzymatic or heat-dependent hydration.</text>
</comment>
<dbReference type="OrthoDB" id="9806925at2"/>
<evidence type="ECO:0000256" key="17">
    <source>
        <dbReference type="HAMAP-Rule" id="MF_01965"/>
    </source>
</evidence>
<feature type="binding site" evidence="18">
    <location>
        <begin position="58"/>
        <end position="62"/>
    </location>
    <ligand>
        <name>(6S)-NADPHX</name>
        <dbReference type="ChEBI" id="CHEBI:64076"/>
    </ligand>
</feature>
<evidence type="ECO:0000256" key="15">
    <source>
        <dbReference type="ARBA" id="ARBA00048238"/>
    </source>
</evidence>
<keyword evidence="10 17" id="KW-0520">NAD</keyword>
<sequence>MFAAGQREMQQIDQYTIETIGLPGVVLMENAGAKVVEEILESMPCPNPKIVILAGGGNNGGDGFVIARRLVDLGMAPFLCVMADRTRIKGDAKVHFDAYVKRGLPVSYFNERDLQALERRLGEADIIVDAMLGTGVKGVLREPFHTVIPLVNKYADKSCVISVDIPSGVNSDTGKAEGGAIKAAKTVTFVFPKKGFFLQDGPKYVGEWKAVDISVPSSVAEDLNLKMATVITPDLAAQALPKRTPYGHKGTFGHALVIGGSRQYAGAPVFSAQAALNSGAGLTTLAIPENLYPILAAQHPEILFAPLQEKEGHFAQEAIEELSSRLKAFNSIVVGPGMSRFRRGEEWMKWLLSALHAQPIVLDADALYLMRDHLGEAQAYPGEVIMTPHPGEMAVLLQTSVQEVEKHRLEIAEAFAKEHGVYLLLKGHRSLIASPDGEVYINPYGHDALGKGGSGDVLTGLIASFLAQGAAPLESVIAASYLHAKAGEEQAKRLSRYGVLPQDIIHGVREELRKMEKQL</sequence>
<evidence type="ECO:0000313" key="22">
    <source>
        <dbReference type="EMBL" id="KKB40117.1"/>
    </source>
</evidence>
<dbReference type="InterPro" id="IPR029056">
    <property type="entry name" value="Ribokinase-like"/>
</dbReference>
<comment type="catalytic activity">
    <reaction evidence="1 18 19">
        <text>(6R)-NADHX = (6S)-NADHX</text>
        <dbReference type="Rhea" id="RHEA:32215"/>
        <dbReference type="ChEBI" id="CHEBI:64074"/>
        <dbReference type="ChEBI" id="CHEBI:64075"/>
        <dbReference type="EC" id="5.1.99.6"/>
    </reaction>
</comment>
<evidence type="ECO:0000256" key="13">
    <source>
        <dbReference type="ARBA" id="ARBA00023268"/>
    </source>
</evidence>
<evidence type="ECO:0000256" key="6">
    <source>
        <dbReference type="ARBA" id="ARBA00022741"/>
    </source>
</evidence>
<dbReference type="PROSITE" id="PS51383">
    <property type="entry name" value="YJEF_C_3"/>
    <property type="match status" value="1"/>
</dbReference>
<evidence type="ECO:0000256" key="9">
    <source>
        <dbReference type="ARBA" id="ARBA00022958"/>
    </source>
</evidence>
<keyword evidence="7 17" id="KW-0067">ATP-binding</keyword>
<evidence type="ECO:0000259" key="20">
    <source>
        <dbReference type="PROSITE" id="PS51383"/>
    </source>
</evidence>
<reference evidence="22" key="1">
    <citation type="submission" date="2015-02" db="EMBL/GenBank/DDBJ databases">
        <title>Genome Assembly of Bacillaceae bacterium MTCC 8252.</title>
        <authorList>
            <person name="Verma A."/>
            <person name="Khatri I."/>
            <person name="Mual P."/>
            <person name="Subramanian S."/>
            <person name="Krishnamurthi S."/>
        </authorList>
    </citation>
    <scope>NUCLEOTIDE SEQUENCE [LARGE SCALE GENOMIC DNA]</scope>
    <source>
        <strain evidence="22">MTCC 8252</strain>
    </source>
</reference>
<evidence type="ECO:0000256" key="10">
    <source>
        <dbReference type="ARBA" id="ARBA00023027"/>
    </source>
</evidence>
<comment type="catalytic activity">
    <reaction evidence="2 18 19">
        <text>(6R)-NADPHX = (6S)-NADPHX</text>
        <dbReference type="Rhea" id="RHEA:32227"/>
        <dbReference type="ChEBI" id="CHEBI:64076"/>
        <dbReference type="ChEBI" id="CHEBI:64077"/>
        <dbReference type="EC" id="5.1.99.6"/>
    </reaction>
</comment>
<dbReference type="InterPro" id="IPR004443">
    <property type="entry name" value="YjeF_N_dom"/>
</dbReference>
<evidence type="ECO:0000256" key="4">
    <source>
        <dbReference type="ARBA" id="ARBA00009524"/>
    </source>
</evidence>
<dbReference type="GO" id="GO:0052855">
    <property type="term" value="F:ADP-dependent NAD(P)H-hydrate dehydratase activity"/>
    <property type="evidence" value="ECO:0007669"/>
    <property type="project" value="UniProtKB-UniRule"/>
</dbReference>
<evidence type="ECO:0000256" key="8">
    <source>
        <dbReference type="ARBA" id="ARBA00022857"/>
    </source>
</evidence>
<dbReference type="NCBIfam" id="TIGR00197">
    <property type="entry name" value="yjeF_nterm"/>
    <property type="match status" value="1"/>
</dbReference>
<comment type="caution">
    <text evidence="22">The sequence shown here is derived from an EMBL/GenBank/DDBJ whole genome shotgun (WGS) entry which is preliminary data.</text>
</comment>
<accession>A0A0F5I4R5</accession>
<feature type="binding site" evidence="17">
    <location>
        <position position="267"/>
    </location>
    <ligand>
        <name>(6S)-NADPHX</name>
        <dbReference type="ChEBI" id="CHEBI:64076"/>
    </ligand>
</feature>
<comment type="similarity">
    <text evidence="17">Belongs to the NnrD/CARKD family.</text>
</comment>
<keyword evidence="23" id="KW-1185">Reference proteome</keyword>
<comment type="catalytic activity">
    <reaction evidence="16 17 19">
        <text>(6S)-NADPHX + ADP = AMP + phosphate + NADPH + H(+)</text>
        <dbReference type="Rhea" id="RHEA:32235"/>
        <dbReference type="ChEBI" id="CHEBI:15378"/>
        <dbReference type="ChEBI" id="CHEBI:43474"/>
        <dbReference type="ChEBI" id="CHEBI:57783"/>
        <dbReference type="ChEBI" id="CHEBI:64076"/>
        <dbReference type="ChEBI" id="CHEBI:456215"/>
        <dbReference type="ChEBI" id="CHEBI:456216"/>
        <dbReference type="EC" id="4.2.1.136"/>
    </reaction>
</comment>
<dbReference type="RefSeq" id="WP_040048286.1">
    <property type="nucleotide sequence ID" value="NZ_JWIR02000033.1"/>
</dbReference>
<gene>
    <name evidence="17" type="primary">nnrD</name>
    <name evidence="18" type="synonym">nnrE</name>
    <name evidence="22" type="ORF">QY95_01856</name>
</gene>
<dbReference type="PANTHER" id="PTHR12592:SF0">
    <property type="entry name" value="ATP-DEPENDENT (S)-NAD(P)H-HYDRATE DEHYDRATASE"/>
    <property type="match status" value="1"/>
</dbReference>
<feature type="binding site" evidence="18">
    <location>
        <begin position="133"/>
        <end position="139"/>
    </location>
    <ligand>
        <name>(6S)-NADPHX</name>
        <dbReference type="ChEBI" id="CHEBI:64076"/>
    </ligand>
</feature>
<feature type="binding site" evidence="18">
    <location>
        <position position="167"/>
    </location>
    <ligand>
        <name>K(+)</name>
        <dbReference type="ChEBI" id="CHEBI:29103"/>
    </ligand>
</feature>
<dbReference type="InterPro" id="IPR030677">
    <property type="entry name" value="Nnr"/>
</dbReference>
<dbReference type="Gene3D" id="3.40.1190.20">
    <property type="match status" value="1"/>
</dbReference>
<evidence type="ECO:0000256" key="12">
    <source>
        <dbReference type="ARBA" id="ARBA00023239"/>
    </source>
</evidence>
<comment type="function">
    <text evidence="14 19">Bifunctional enzyme that catalyzes the epimerization of the S- and R-forms of NAD(P)HX and the dehydration of the S-form of NAD(P)HX at the expense of ADP, which is converted to AMP. This allows the repair of both epimers of NAD(P)HX, a damaged form of NAD(P)H that is a result of enzymatic or heat-dependent hydration.</text>
</comment>
<evidence type="ECO:0000313" key="23">
    <source>
        <dbReference type="Proteomes" id="UP000031563"/>
    </source>
</evidence>
<feature type="binding site" evidence="17">
    <location>
        <position position="337"/>
    </location>
    <ligand>
        <name>(6S)-NADPHX</name>
        <dbReference type="ChEBI" id="CHEBI:64076"/>
    </ligand>
</feature>
<keyword evidence="13" id="KW-0511">Multifunctional enzyme</keyword>
<dbReference type="EC" id="4.2.1.136" evidence="19"/>
<comment type="function">
    <text evidence="18">Catalyzes the epimerization of the S- and R-forms of NAD(P)HX, a damaged form of NAD(P)H that is a result of enzymatic or heat-dependent hydration. This is a prerequisite for the S-specific NAD(P)H-hydrate dehydratase to allow the repair of both epimers of NAD(P)HX.</text>
</comment>
<dbReference type="Gene3D" id="3.40.50.10260">
    <property type="entry name" value="YjeF N-terminal domain"/>
    <property type="match status" value="1"/>
</dbReference>
<evidence type="ECO:0000256" key="2">
    <source>
        <dbReference type="ARBA" id="ARBA00000909"/>
    </source>
</evidence>
<dbReference type="Proteomes" id="UP000031563">
    <property type="component" value="Unassembled WGS sequence"/>
</dbReference>
<keyword evidence="11 18" id="KW-0413">Isomerase</keyword>
<feature type="binding site" evidence="17">
    <location>
        <position position="456"/>
    </location>
    <ligand>
        <name>(6S)-NADPHX</name>
        <dbReference type="ChEBI" id="CHEBI:64076"/>
    </ligand>
</feature>
<evidence type="ECO:0000256" key="14">
    <source>
        <dbReference type="ARBA" id="ARBA00025153"/>
    </source>
</evidence>
<comment type="subunit">
    <text evidence="17">Homotetramer.</text>
</comment>
<dbReference type="GO" id="GO:0046872">
    <property type="term" value="F:metal ion binding"/>
    <property type="evidence" value="ECO:0007669"/>
    <property type="project" value="UniProtKB-UniRule"/>
</dbReference>
<name>A0A0F5I4R5_BACTR</name>
<dbReference type="GO" id="GO:0110051">
    <property type="term" value="P:metabolite repair"/>
    <property type="evidence" value="ECO:0007669"/>
    <property type="project" value="TreeGrafter"/>
</dbReference>
<comment type="cofactor">
    <cofactor evidence="17">
        <name>Mg(2+)</name>
        <dbReference type="ChEBI" id="CHEBI:18420"/>
    </cofactor>
</comment>
<dbReference type="SUPFAM" id="SSF53613">
    <property type="entry name" value="Ribokinase-like"/>
    <property type="match status" value="1"/>
</dbReference>
<dbReference type="HAMAP" id="MF_01966">
    <property type="entry name" value="NADHX_epimerase"/>
    <property type="match status" value="1"/>
</dbReference>
<evidence type="ECO:0000259" key="21">
    <source>
        <dbReference type="PROSITE" id="PS51385"/>
    </source>
</evidence>
<dbReference type="PANTHER" id="PTHR12592">
    <property type="entry name" value="ATP-DEPENDENT (S)-NAD(P)H-HYDRATE DEHYDRATASE FAMILY MEMBER"/>
    <property type="match status" value="1"/>
</dbReference>
<dbReference type="NCBIfam" id="TIGR00196">
    <property type="entry name" value="yjeF_cterm"/>
    <property type="match status" value="1"/>
</dbReference>
<dbReference type="AlphaFoldDB" id="A0A0F5I4R5"/>
<evidence type="ECO:0000256" key="5">
    <source>
        <dbReference type="ARBA" id="ARBA00022723"/>
    </source>
</evidence>
<proteinExistence type="inferred from homology"/>
<dbReference type="GO" id="GO:0046496">
    <property type="term" value="P:nicotinamide nucleotide metabolic process"/>
    <property type="evidence" value="ECO:0007669"/>
    <property type="project" value="UniProtKB-UniRule"/>
</dbReference>
<feature type="domain" description="YjeF N-terminal" evidence="21">
    <location>
        <begin position="9"/>
        <end position="221"/>
    </location>
</feature>
<dbReference type="STRING" id="1221996.QY95_01856"/>